<feature type="compositionally biased region" description="Pro residues" evidence="1">
    <location>
        <begin position="65"/>
        <end position="76"/>
    </location>
</feature>
<feature type="compositionally biased region" description="Basic and acidic residues" evidence="1">
    <location>
        <begin position="1173"/>
        <end position="1188"/>
    </location>
</feature>
<feature type="region of interest" description="Disordered" evidence="1">
    <location>
        <begin position="1100"/>
        <end position="1210"/>
    </location>
</feature>
<feature type="compositionally biased region" description="Low complexity" evidence="1">
    <location>
        <begin position="54"/>
        <end position="64"/>
    </location>
</feature>
<feature type="compositionally biased region" description="Pro residues" evidence="1">
    <location>
        <begin position="288"/>
        <end position="300"/>
    </location>
</feature>
<feature type="compositionally biased region" description="Basic and acidic residues" evidence="1">
    <location>
        <begin position="306"/>
        <end position="316"/>
    </location>
</feature>
<gene>
    <name evidence="2" type="ORF">PAPYR_3140</name>
</gene>
<feature type="compositionally biased region" description="Pro residues" evidence="1">
    <location>
        <begin position="820"/>
        <end position="839"/>
    </location>
</feature>
<organism evidence="2 3">
    <name type="scientific">Paratrimastix pyriformis</name>
    <dbReference type="NCBI Taxonomy" id="342808"/>
    <lineage>
        <taxon>Eukaryota</taxon>
        <taxon>Metamonada</taxon>
        <taxon>Preaxostyla</taxon>
        <taxon>Paratrimastigidae</taxon>
        <taxon>Paratrimastix</taxon>
    </lineage>
</organism>
<feature type="compositionally biased region" description="Low complexity" evidence="1">
    <location>
        <begin position="77"/>
        <end position="89"/>
    </location>
</feature>
<feature type="compositionally biased region" description="Low complexity" evidence="1">
    <location>
        <begin position="317"/>
        <end position="329"/>
    </location>
</feature>
<feature type="compositionally biased region" description="Low complexity" evidence="1">
    <location>
        <begin position="1545"/>
        <end position="1576"/>
    </location>
</feature>
<feature type="region of interest" description="Disordered" evidence="1">
    <location>
        <begin position="1517"/>
        <end position="1576"/>
    </location>
</feature>
<comment type="caution">
    <text evidence="2">The sequence shown here is derived from an EMBL/GenBank/DDBJ whole genome shotgun (WGS) entry which is preliminary data.</text>
</comment>
<feature type="region of interest" description="Disordered" evidence="1">
    <location>
        <begin position="111"/>
        <end position="201"/>
    </location>
</feature>
<dbReference type="EMBL" id="JAPMOS010000012">
    <property type="protein sequence ID" value="KAJ4460523.1"/>
    <property type="molecule type" value="Genomic_DNA"/>
</dbReference>
<feature type="region of interest" description="Disordered" evidence="1">
    <location>
        <begin position="19"/>
        <end position="92"/>
    </location>
</feature>
<reference evidence="2" key="1">
    <citation type="journal article" date="2022" name="bioRxiv">
        <title>Genomics of Preaxostyla Flagellates Illuminates Evolutionary Transitions and the Path Towards Mitochondrial Loss.</title>
        <authorList>
            <person name="Novak L.V.F."/>
            <person name="Treitli S.C."/>
            <person name="Pyrih J."/>
            <person name="Halakuc P."/>
            <person name="Pipaliya S.V."/>
            <person name="Vacek V."/>
            <person name="Brzon O."/>
            <person name="Soukal P."/>
            <person name="Eme L."/>
            <person name="Dacks J.B."/>
            <person name="Karnkowska A."/>
            <person name="Elias M."/>
            <person name="Hampl V."/>
        </authorList>
    </citation>
    <scope>NUCLEOTIDE SEQUENCE</scope>
    <source>
        <strain evidence="2">RCP-MX</strain>
    </source>
</reference>
<name>A0ABQ8UNX4_9EUKA</name>
<evidence type="ECO:0000313" key="2">
    <source>
        <dbReference type="EMBL" id="KAJ4460523.1"/>
    </source>
</evidence>
<feature type="region of interest" description="Disordered" evidence="1">
    <location>
        <begin position="233"/>
        <end position="379"/>
    </location>
</feature>
<feature type="compositionally biased region" description="Acidic residues" evidence="1">
    <location>
        <begin position="1163"/>
        <end position="1172"/>
    </location>
</feature>
<feature type="compositionally biased region" description="Pro residues" evidence="1">
    <location>
        <begin position="23"/>
        <end position="53"/>
    </location>
</feature>
<feature type="compositionally biased region" description="Low complexity" evidence="1">
    <location>
        <begin position="128"/>
        <end position="159"/>
    </location>
</feature>
<feature type="region of interest" description="Disordered" evidence="1">
    <location>
        <begin position="1018"/>
        <end position="1038"/>
    </location>
</feature>
<proteinExistence type="predicted"/>
<feature type="compositionally biased region" description="Low complexity" evidence="1">
    <location>
        <begin position="176"/>
        <end position="188"/>
    </location>
</feature>
<keyword evidence="3" id="KW-1185">Reference proteome</keyword>
<feature type="region of interest" description="Disordered" evidence="1">
    <location>
        <begin position="816"/>
        <end position="845"/>
    </location>
</feature>
<evidence type="ECO:0000313" key="3">
    <source>
        <dbReference type="Proteomes" id="UP001141327"/>
    </source>
</evidence>
<feature type="compositionally biased region" description="Pro residues" evidence="1">
    <location>
        <begin position="1021"/>
        <end position="1038"/>
    </location>
</feature>
<evidence type="ECO:0000256" key="1">
    <source>
        <dbReference type="SAM" id="MobiDB-lite"/>
    </source>
</evidence>
<accession>A0ABQ8UNX4</accession>
<dbReference type="Proteomes" id="UP001141327">
    <property type="component" value="Unassembled WGS sequence"/>
</dbReference>
<protein>
    <submittedName>
        <fullName evidence="2">Uncharacterized protein</fullName>
    </submittedName>
</protein>
<sequence length="1591" mass="169245">MLDLVRMGPPLGLCLCQQVAPTPAGPPSSPPAPAIPVPNGRTPPSPIPRPPPIAAHAAASSPVTACPPSPGPPSAAPAPATAPGRSRSPTSNFRTPVVLVNIYLLHPAPSSPGLNRSPPSGLLFAGQSPATTTSPTTSPALTPALGPAGSLFLGASPSPSTAPPRPFHPQQAGRRSLSPLSPLTLASPGCGPSPVLQRRLEPPWRPPPVECPLGPCPLGLSCPTYQRALGLAEEEAAHRPEGLSFSFSPSSPSPPGGPFLAGAAGRDEALLASLPPEMEAHLRQWSHAPPPQHPTVPPLSSPLSPRCDDDGPDEGKAPSAAGGADAATPRADEGPSSRSGESEPATPTDFTMLELPPDHPPKQQQQQQQGIVTPRQAALAWRPPQEEEFPVAVFFPFCDTVVVYVPNQHLHLVDCSPEHELLDSLSLDAVDCIPTPVSQPTPPGLTAIPYPWPLLAGPPPDPAGPGSGKKGRPLYLLPLCIRPTGALAGREDSAPARPQPSRDPSLWTLLDPAVREQLPERPAPAEEALEAAMLAGSLGGRTEPPLPYDVLFMMDACHGCVHSFTFELRTCCTPSSTRSPACPAGAPGAVHLRDIRFIQELVVECCHRCPATLTVDVFKEIMLALSYYHMRRIRLPGPLLALLPMTTLARCPAVMAPASPFAAGPAALDEAVPEGACVLEMGIGARGLPSAQRIAPDMPRFNYAMFSSEAHQVAALFDLLGITMPAKLDAEPGVKDRLQLLGLYLRARDPSFEPTTIFVLELAHNLSCTQVMRWLVSGCRHMDPVGGPATPGRRPRPAPAAPIMAAPTATLGRYRELLPAGPPPPPRTPDAPREPPPATPAAALGGQHFPRSLLYTPAVGPVPMPREDSAPADGPPSVPVQALLGRERSFAELSLFLRLRSALELLGTPVPRALDRHMPSLATEAALPNTLVLQFVRRGLLAFDPDQCQAHAAHLPPAPQGPYGTLARRGPARPSFVPFALRLVERQEHPFALLAEQGPFQRFLLEQYSPDTPSVLEACPLPGPPASAPPTPMSPPPPRRLLFARSALVSPPRAILAPGGMFAASPTRRFFAASFASRLSMSPPQGLFLSPLAAGLVTPPRPFLSPRRRSLPSPGTSAPAAPPAPLLREQAGSAPPEPHPDLVRSPPGGGLSPPLLSPRPSVDPEEGDDEDDEGRREAARRQERDRLAARVVAGASASPNRGTDQGGLRPDELRRTSAFVPLTRYIEALGSLQPQPGQLRAHTFVLKNAGRYRWLLNFETFFSFFLRITGFPRTPTSIFWLTRIRPAALPSLAARADLEEYMATTCVIERKACAFLAEWLRAHCPPIGSATLLPLLGEAENIEITEDLRTVGQLRALHRGRPIFLRDPETRRRVHVQDSALLRPERIYFEDGLVLFPPFEIHTFRVECAGIINYSAKQHGGDFSLRKTMTHAANTAAVPFLGEIRHEPSPIEHACQDYYLVSVAIPCDDPGRLDQFMALVKGACSACDLSKCKHTTRPGMPDEYVTFSFPDHDFSRHKSLAASEPEASEGTTEDDSDGRETSGDSEAITPEAATSTPETATSTPETATSASGAATSASVYSLSDLGGNFAL</sequence>